<dbReference type="AlphaFoldDB" id="A0A2X3M154"/>
<reference evidence="1 2" key="1">
    <citation type="submission" date="2018-06" db="EMBL/GenBank/DDBJ databases">
        <authorList>
            <consortium name="Pathogen Informatics"/>
            <person name="Doyle S."/>
        </authorList>
    </citation>
    <scope>NUCLEOTIDE SEQUENCE [LARGE SCALE GENOMIC DNA]</scope>
    <source>
        <strain evidence="1 2">NCTC8009</strain>
    </source>
</reference>
<proteinExistence type="predicted"/>
<protein>
    <submittedName>
        <fullName evidence="1">Uncharacterized protein</fullName>
    </submittedName>
</protein>
<gene>
    <name evidence="1" type="ORF">NCTC8009_06174</name>
</gene>
<evidence type="ECO:0000313" key="1">
    <source>
        <dbReference type="EMBL" id="SQD05610.1"/>
    </source>
</evidence>
<accession>A0A2X3M154</accession>
<evidence type="ECO:0000313" key="2">
    <source>
        <dbReference type="Proteomes" id="UP000250991"/>
    </source>
</evidence>
<dbReference type="EMBL" id="UARW01000010">
    <property type="protein sequence ID" value="SQD05610.1"/>
    <property type="molecule type" value="Genomic_DNA"/>
</dbReference>
<organism evidence="1 2">
    <name type="scientific">Escherichia coli</name>
    <dbReference type="NCBI Taxonomy" id="562"/>
    <lineage>
        <taxon>Bacteria</taxon>
        <taxon>Pseudomonadati</taxon>
        <taxon>Pseudomonadota</taxon>
        <taxon>Gammaproteobacteria</taxon>
        <taxon>Enterobacterales</taxon>
        <taxon>Enterobacteriaceae</taxon>
        <taxon>Escherichia</taxon>
    </lineage>
</organism>
<sequence>MFSTGDDIVLCVWRERGEEGGIARDTHYQIAVLIRMFFRLQQRFAGNDVVLNMQPLCTSKKVRSRIISFCLSDSFSSVAGFSFWLSNTPPRIAAVGSLPTEPMTAVGPRWSVPEAGLAPSASGVWALRRPVLP</sequence>
<name>A0A2X3M154_ECOLX</name>
<dbReference type="Proteomes" id="UP000250991">
    <property type="component" value="Unassembled WGS sequence"/>
</dbReference>